<organism evidence="2 3">
    <name type="scientific">Tilletia indica</name>
    <dbReference type="NCBI Taxonomy" id="43049"/>
    <lineage>
        <taxon>Eukaryota</taxon>
        <taxon>Fungi</taxon>
        <taxon>Dikarya</taxon>
        <taxon>Basidiomycota</taxon>
        <taxon>Ustilaginomycotina</taxon>
        <taxon>Exobasidiomycetes</taxon>
        <taxon>Tilletiales</taxon>
        <taxon>Tilletiaceae</taxon>
        <taxon>Tilletia</taxon>
    </lineage>
</organism>
<keyword evidence="3" id="KW-1185">Reference proteome</keyword>
<evidence type="ECO:0000313" key="3">
    <source>
        <dbReference type="Proteomes" id="UP000077521"/>
    </source>
</evidence>
<feature type="compositionally biased region" description="Acidic residues" evidence="1">
    <location>
        <begin position="250"/>
        <end position="264"/>
    </location>
</feature>
<gene>
    <name evidence="2" type="ORF">A4X13_0g4611</name>
</gene>
<comment type="caution">
    <text evidence="2">The sequence shown here is derived from an EMBL/GenBank/DDBJ whole genome shotgun (WGS) entry which is preliminary data.</text>
</comment>
<dbReference type="InterPro" id="IPR006575">
    <property type="entry name" value="RWD_dom"/>
</dbReference>
<evidence type="ECO:0000313" key="2">
    <source>
        <dbReference type="EMBL" id="KAE8250565.1"/>
    </source>
</evidence>
<dbReference type="PANTHER" id="PTHR12292">
    <property type="entry name" value="RWD DOMAIN-CONTAINING PROTEIN"/>
    <property type="match status" value="1"/>
</dbReference>
<dbReference type="OrthoDB" id="277175at2759"/>
<dbReference type="InterPro" id="IPR016135">
    <property type="entry name" value="UBQ-conjugating_enzyme/RWD"/>
</dbReference>
<dbReference type="AlphaFoldDB" id="A0A177T8H6"/>
<feature type="region of interest" description="Disordered" evidence="1">
    <location>
        <begin position="205"/>
        <end position="264"/>
    </location>
</feature>
<dbReference type="SMART" id="SM00591">
    <property type="entry name" value="RWD"/>
    <property type="match status" value="1"/>
</dbReference>
<sequence>MPTAEEHAQTIEDELEVLQSIYMEDELERLSDDVLSIRITPDVDDLTGEEREGAPTLAFRITYTPDYPDALPELEIETLEGDLDEEAAEELLKSVKEMGEADCLGMAMVFTLASQLREELTSHLRKRVQKVEDERQRTRDAEIEAEQQKFRGTAVTVERFTEWRKKFDAQRAAAKAAEEDALMKGLNAKEKEEFRRMRNKLSGRQIFERMGAEGKGTAVEEEDVEEEDGQEVDWSLYSREARQGHRAHDEDEEGRIEIDLSDED</sequence>
<reference evidence="2" key="1">
    <citation type="submission" date="2016-04" db="EMBL/GenBank/DDBJ databases">
        <authorList>
            <person name="Nguyen H.D."/>
            <person name="Samba Siva P."/>
            <person name="Cullis J."/>
            <person name="Levesque C.A."/>
            <person name="Hambleton S."/>
        </authorList>
    </citation>
    <scope>NUCLEOTIDE SEQUENCE</scope>
    <source>
        <strain evidence="2">DAOMC 236416</strain>
    </source>
</reference>
<dbReference type="CDD" id="cd23823">
    <property type="entry name" value="RWD_GCN2"/>
    <property type="match status" value="1"/>
</dbReference>
<dbReference type="Gene3D" id="3.10.110.10">
    <property type="entry name" value="Ubiquitin Conjugating Enzyme"/>
    <property type="match status" value="1"/>
</dbReference>
<protein>
    <submittedName>
        <fullName evidence="2">Uncharacterized protein</fullName>
    </submittedName>
</protein>
<dbReference type="PROSITE" id="PS50908">
    <property type="entry name" value="RWD"/>
    <property type="match status" value="1"/>
</dbReference>
<dbReference type="Proteomes" id="UP000077521">
    <property type="component" value="Unassembled WGS sequence"/>
</dbReference>
<dbReference type="EMBL" id="LWDF02000311">
    <property type="protein sequence ID" value="KAE8250565.1"/>
    <property type="molecule type" value="Genomic_DNA"/>
</dbReference>
<dbReference type="SUPFAM" id="SSF54495">
    <property type="entry name" value="UBC-like"/>
    <property type="match status" value="1"/>
</dbReference>
<dbReference type="InterPro" id="IPR040213">
    <property type="entry name" value="GIR2-like"/>
</dbReference>
<dbReference type="Pfam" id="PF05773">
    <property type="entry name" value="RWD"/>
    <property type="match status" value="1"/>
</dbReference>
<accession>A0A177T8H6</accession>
<proteinExistence type="predicted"/>
<reference evidence="2" key="2">
    <citation type="journal article" date="2019" name="IMA Fungus">
        <title>Genome sequencing and comparison of five Tilletia species to identify candidate genes for the detection of regulated species infecting wheat.</title>
        <authorList>
            <person name="Nguyen H.D.T."/>
            <person name="Sultana T."/>
            <person name="Kesanakurti P."/>
            <person name="Hambleton S."/>
        </authorList>
    </citation>
    <scope>NUCLEOTIDE SEQUENCE</scope>
    <source>
        <strain evidence="2">DAOMC 236416</strain>
    </source>
</reference>
<evidence type="ECO:0000256" key="1">
    <source>
        <dbReference type="SAM" id="MobiDB-lite"/>
    </source>
</evidence>
<feature type="compositionally biased region" description="Basic and acidic residues" evidence="1">
    <location>
        <begin position="239"/>
        <end position="249"/>
    </location>
</feature>
<name>A0A177T8H6_9BASI</name>
<feature type="compositionally biased region" description="Acidic residues" evidence="1">
    <location>
        <begin position="219"/>
        <end position="231"/>
    </location>
</feature>